<reference evidence="1" key="1">
    <citation type="submission" date="2020-08" db="EMBL/GenBank/DDBJ databases">
        <title>Multicomponent nature underlies the extraordinary mechanical properties of spider dragline silk.</title>
        <authorList>
            <person name="Kono N."/>
            <person name="Nakamura H."/>
            <person name="Mori M."/>
            <person name="Yoshida Y."/>
            <person name="Ohtoshi R."/>
            <person name="Malay A.D."/>
            <person name="Moran D.A.P."/>
            <person name="Tomita M."/>
            <person name="Numata K."/>
            <person name="Arakawa K."/>
        </authorList>
    </citation>
    <scope>NUCLEOTIDE SEQUENCE</scope>
</reference>
<dbReference type="Proteomes" id="UP000887013">
    <property type="component" value="Unassembled WGS sequence"/>
</dbReference>
<sequence>MQSCLAALLLPYYSLEVWKVQYVLEWSMDLLTASDTATISTSVVEVATLACLWLCPKSLTSGKVVANAFGQSYSKAQRKGPFA</sequence>
<dbReference type="EMBL" id="BMAW01081333">
    <property type="protein sequence ID" value="GFU23950.1"/>
    <property type="molecule type" value="Genomic_DNA"/>
</dbReference>
<evidence type="ECO:0000313" key="2">
    <source>
        <dbReference type="Proteomes" id="UP000887013"/>
    </source>
</evidence>
<dbReference type="AlphaFoldDB" id="A0A8X6QGE7"/>
<proteinExistence type="predicted"/>
<evidence type="ECO:0000313" key="1">
    <source>
        <dbReference type="EMBL" id="GFU23950.1"/>
    </source>
</evidence>
<organism evidence="1 2">
    <name type="scientific">Nephila pilipes</name>
    <name type="common">Giant wood spider</name>
    <name type="synonym">Nephila maculata</name>
    <dbReference type="NCBI Taxonomy" id="299642"/>
    <lineage>
        <taxon>Eukaryota</taxon>
        <taxon>Metazoa</taxon>
        <taxon>Ecdysozoa</taxon>
        <taxon>Arthropoda</taxon>
        <taxon>Chelicerata</taxon>
        <taxon>Arachnida</taxon>
        <taxon>Araneae</taxon>
        <taxon>Araneomorphae</taxon>
        <taxon>Entelegynae</taxon>
        <taxon>Araneoidea</taxon>
        <taxon>Nephilidae</taxon>
        <taxon>Nephila</taxon>
    </lineage>
</organism>
<gene>
    <name evidence="1" type="ORF">NPIL_256401</name>
</gene>
<comment type="caution">
    <text evidence="1">The sequence shown here is derived from an EMBL/GenBank/DDBJ whole genome shotgun (WGS) entry which is preliminary data.</text>
</comment>
<protein>
    <submittedName>
        <fullName evidence="1">Uncharacterized protein</fullName>
    </submittedName>
</protein>
<accession>A0A8X6QGE7</accession>
<keyword evidence="2" id="KW-1185">Reference proteome</keyword>
<name>A0A8X6QGE7_NEPPI</name>